<keyword evidence="3" id="KW-1185">Reference proteome</keyword>
<dbReference type="EMBL" id="MU629792">
    <property type="protein sequence ID" value="KAJ1255215.1"/>
    <property type="molecule type" value="Genomic_DNA"/>
</dbReference>
<dbReference type="InterPro" id="IPR000719">
    <property type="entry name" value="Prot_kinase_dom"/>
</dbReference>
<dbReference type="GO" id="GO:0005524">
    <property type="term" value="F:ATP binding"/>
    <property type="evidence" value="ECO:0007669"/>
    <property type="project" value="InterPro"/>
</dbReference>
<dbReference type="Gene3D" id="3.30.200.20">
    <property type="entry name" value="Phosphorylase Kinase, domain 1"/>
    <property type="match status" value="1"/>
</dbReference>
<dbReference type="EMBL" id="MU629792">
    <property type="protein sequence ID" value="KAJ1255214.1"/>
    <property type="molecule type" value="Genomic_DNA"/>
</dbReference>
<evidence type="ECO:0000259" key="1">
    <source>
        <dbReference type="PROSITE" id="PS50011"/>
    </source>
</evidence>
<protein>
    <recommendedName>
        <fullName evidence="1">Protein kinase domain-containing protein</fullName>
    </recommendedName>
</protein>
<dbReference type="PANTHER" id="PTHR45707:SF46">
    <property type="entry name" value="PROTEIN KINASE DOMAIN-CONTAINING PROTEIN"/>
    <property type="match status" value="1"/>
</dbReference>
<organism evidence="2 3">
    <name type="scientific">Paspalum vaginatum</name>
    <name type="common">seashore paspalum</name>
    <dbReference type="NCBI Taxonomy" id="158149"/>
    <lineage>
        <taxon>Eukaryota</taxon>
        <taxon>Viridiplantae</taxon>
        <taxon>Streptophyta</taxon>
        <taxon>Embryophyta</taxon>
        <taxon>Tracheophyta</taxon>
        <taxon>Spermatophyta</taxon>
        <taxon>Magnoliopsida</taxon>
        <taxon>Liliopsida</taxon>
        <taxon>Poales</taxon>
        <taxon>Poaceae</taxon>
        <taxon>PACMAD clade</taxon>
        <taxon>Panicoideae</taxon>
        <taxon>Andropogonodae</taxon>
        <taxon>Paspaleae</taxon>
        <taxon>Paspalinae</taxon>
        <taxon>Paspalum</taxon>
    </lineage>
</organism>
<comment type="caution">
    <text evidence="2">The sequence shown here is derived from an EMBL/GenBank/DDBJ whole genome shotgun (WGS) entry which is preliminary data.</text>
</comment>
<gene>
    <name evidence="2" type="ORF">BS78_K280100</name>
</gene>
<name>A0A9W7X9V6_9POAL</name>
<dbReference type="OrthoDB" id="581297at2759"/>
<dbReference type="PROSITE" id="PS50011">
    <property type="entry name" value="PROTEIN_KINASE_DOM"/>
    <property type="match status" value="1"/>
</dbReference>
<dbReference type="Gene3D" id="1.10.510.10">
    <property type="entry name" value="Transferase(Phosphotransferase) domain 1"/>
    <property type="match status" value="1"/>
</dbReference>
<accession>A0A9W7X9V6</accession>
<feature type="domain" description="Protein kinase" evidence="1">
    <location>
        <begin position="17"/>
        <end position="300"/>
    </location>
</feature>
<dbReference type="AlphaFoldDB" id="A0A9W7X9V6"/>
<dbReference type="GO" id="GO:0004672">
    <property type="term" value="F:protein kinase activity"/>
    <property type="evidence" value="ECO:0007669"/>
    <property type="project" value="InterPro"/>
</dbReference>
<dbReference type="Proteomes" id="UP001164776">
    <property type="component" value="Unassembled WGS sequence"/>
</dbReference>
<proteinExistence type="predicted"/>
<sequence>MDIQIDSHTLRKITNNFSDDQKVGSGLYGDVYKFCKQAVYRREVVEVKLLDTREGVDDEQYKNELRNHMKVQHPNIVRLVGYCNEDTKKYIEPKDGESDFGKQIYRVLCFEYIPGGSLHKHISENSLGDDWHTHYNIIKGICDGLLHLHCERESPILHLDLNPVNILLDKSMVPKLANFGLSRICSASRSNLVVDSVAEATKYMAPELKSGGQLSEMIDIFSLGVTIIDVIKGFHDFGHCSDKGATKFVENVCGYWMKKDRTAHLDQVETCTKIALRCVDPDSRERPTIKEIVENLHNMETQLLSQGAQALGLDSSSGKFSSIPLPDKLAPSSSSGRGPLDVVIVYAFDCTDYTPAWYTVDDGVFWLVQEKLTHFDDSCIGYIYPMLSDNTYTSDMKLVDSADTKTTGYTAFAWRRMACKKNMASGLAEAHKMIGNRGYQNGIILFFSDGLVSKGDFFDGAETFVSTVPVHTFTLGGDAFNQGLQDIAVNSPGGKFHTVPIPERPNLSGHFSKLLDSILGGTTLDFEKPPIPSSAREPLDVVIVYAFDCTDCTPAWCTVEDVFWLVQEKLTHYVDSCMGYIYPMLSNNTYTSDMKLVDSADTKIAGYKAFSRRRMSCKEKMASGLAEAHKMISNRGYQNGIILFFSDGLINKGDFFDGTENFVSTVPVHTFTLDGYAYNQGLKAIAENSPGGKFHTTPVPERPRLSLTFSKLLDSLLEGDMMMD</sequence>
<dbReference type="PANTHER" id="PTHR45707">
    <property type="entry name" value="C2 CALCIUM/LIPID-BINDING PLANT PHOSPHORIBOSYLTRANSFERASE FAMILY PROTEIN"/>
    <property type="match status" value="1"/>
</dbReference>
<dbReference type="InterPro" id="IPR036465">
    <property type="entry name" value="vWFA_dom_sf"/>
</dbReference>
<evidence type="ECO:0000313" key="2">
    <source>
        <dbReference type="EMBL" id="KAJ1255215.1"/>
    </source>
</evidence>
<dbReference type="InterPro" id="IPR011009">
    <property type="entry name" value="Kinase-like_dom_sf"/>
</dbReference>
<evidence type="ECO:0000313" key="3">
    <source>
        <dbReference type="Proteomes" id="UP001164776"/>
    </source>
</evidence>
<reference evidence="2 3" key="1">
    <citation type="submission" date="2022-10" db="EMBL/GenBank/DDBJ databases">
        <title>WGS assembly of Paspalum vaginatum 540-79.</title>
        <authorList>
            <person name="Sun G."/>
            <person name="Wase N."/>
            <person name="Shu S."/>
            <person name="Jenkins J."/>
            <person name="Zhou B."/>
            <person name="Torres-Rodriguez J."/>
            <person name="Chen C."/>
            <person name="Sandor L."/>
            <person name="Plott C."/>
            <person name="Yoshinga Y."/>
            <person name="Daum C."/>
            <person name="Qi P."/>
            <person name="Barry K."/>
            <person name="Lipzen A."/>
            <person name="Berry L."/>
            <person name="Pedersen C."/>
            <person name="Gottilla T."/>
            <person name="Foltz A."/>
            <person name="Yu H."/>
            <person name="O'Malley R."/>
            <person name="Zhang C."/>
            <person name="Devos K."/>
            <person name="Sigmon B."/>
            <person name="Yu B."/>
            <person name="Obata T."/>
            <person name="Schmutz J."/>
            <person name="Schnable J."/>
        </authorList>
    </citation>
    <scope>NUCLEOTIDE SEQUENCE [LARGE SCALE GENOMIC DNA]</scope>
    <source>
        <strain evidence="3">cv. 540-79</strain>
    </source>
</reference>
<dbReference type="Pfam" id="PF00069">
    <property type="entry name" value="Pkinase"/>
    <property type="match status" value="1"/>
</dbReference>
<dbReference type="SUPFAM" id="SSF56112">
    <property type="entry name" value="Protein kinase-like (PK-like)"/>
    <property type="match status" value="1"/>
</dbReference>
<dbReference type="Gene3D" id="3.40.50.410">
    <property type="entry name" value="von Willebrand factor, type A domain"/>
    <property type="match status" value="1"/>
</dbReference>